<dbReference type="PANTHER" id="PTHR47926">
    <property type="entry name" value="PENTATRICOPEPTIDE REPEAT-CONTAINING PROTEIN"/>
    <property type="match status" value="1"/>
</dbReference>
<protein>
    <submittedName>
        <fullName evidence="5">Pentatricopeptide repeat-containing protein At4g39952, mitochondrial</fullName>
    </submittedName>
</protein>
<keyword evidence="1" id="KW-0677">Repeat</keyword>
<evidence type="ECO:0000256" key="1">
    <source>
        <dbReference type="ARBA" id="ARBA00022737"/>
    </source>
</evidence>
<feature type="repeat" description="PPR" evidence="3">
    <location>
        <begin position="648"/>
        <end position="682"/>
    </location>
</feature>
<reference evidence="4" key="1">
    <citation type="journal article" date="2015" name="Nat. Genet.">
        <title>The pineapple genome and the evolution of CAM photosynthesis.</title>
        <authorList>
            <person name="Ming R."/>
            <person name="VanBuren R."/>
            <person name="Wai C.M."/>
            <person name="Tang H."/>
            <person name="Schatz M.C."/>
            <person name="Bowers J.E."/>
            <person name="Lyons E."/>
            <person name="Wang M.L."/>
            <person name="Chen J."/>
            <person name="Biggers E."/>
            <person name="Zhang J."/>
            <person name="Huang L."/>
            <person name="Zhang L."/>
            <person name="Miao W."/>
            <person name="Zhang J."/>
            <person name="Ye Z."/>
            <person name="Miao C."/>
            <person name="Lin Z."/>
            <person name="Wang H."/>
            <person name="Zhou H."/>
            <person name="Yim W.C."/>
            <person name="Priest H.D."/>
            <person name="Zheng C."/>
            <person name="Woodhouse M."/>
            <person name="Edger P.P."/>
            <person name="Guyot R."/>
            <person name="Guo H.B."/>
            <person name="Guo H."/>
            <person name="Zheng G."/>
            <person name="Singh R."/>
            <person name="Sharma A."/>
            <person name="Min X."/>
            <person name="Zheng Y."/>
            <person name="Lee H."/>
            <person name="Gurtowski J."/>
            <person name="Sedlazeck F.J."/>
            <person name="Harkess A."/>
            <person name="McKain M.R."/>
            <person name="Liao Z."/>
            <person name="Fang J."/>
            <person name="Liu J."/>
            <person name="Zhang X."/>
            <person name="Zhang Q."/>
            <person name="Hu W."/>
            <person name="Qin Y."/>
            <person name="Wang K."/>
            <person name="Chen L.Y."/>
            <person name="Shirley N."/>
            <person name="Lin Y.R."/>
            <person name="Liu L.Y."/>
            <person name="Hernandez A.G."/>
            <person name="Wright C.L."/>
            <person name="Bulone V."/>
            <person name="Tuskan G.A."/>
            <person name="Heath K."/>
            <person name="Zee F."/>
            <person name="Moore P.H."/>
            <person name="Sunkar R."/>
            <person name="Leebens-Mack J.H."/>
            <person name="Mockler T."/>
            <person name="Bennetzen J.L."/>
            <person name="Freeling M."/>
            <person name="Sankoff D."/>
            <person name="Paterson A.H."/>
            <person name="Zhu X."/>
            <person name="Yang X."/>
            <person name="Smith J.A."/>
            <person name="Cushman J.C."/>
            <person name="Paull R.E."/>
            <person name="Yu Q."/>
        </authorList>
    </citation>
    <scope>NUCLEOTIDE SEQUENCE [LARGE SCALE GENOMIC DNA]</scope>
    <source>
        <strain evidence="4">cv. F153</strain>
    </source>
</reference>
<keyword evidence="2" id="KW-0809">Transit peptide</keyword>
<dbReference type="Gene3D" id="1.25.40.10">
    <property type="entry name" value="Tetratricopeptide repeat domain"/>
    <property type="match status" value="6"/>
</dbReference>
<feature type="repeat" description="PPR" evidence="3">
    <location>
        <begin position="309"/>
        <end position="343"/>
    </location>
</feature>
<dbReference type="RefSeq" id="XP_020090938.1">
    <property type="nucleotide sequence ID" value="XM_020235349.1"/>
</dbReference>
<dbReference type="Proteomes" id="UP000515123">
    <property type="component" value="Linkage group 6"/>
</dbReference>
<evidence type="ECO:0000256" key="2">
    <source>
        <dbReference type="ARBA" id="ARBA00022946"/>
    </source>
</evidence>
<dbReference type="InterPro" id="IPR046849">
    <property type="entry name" value="E2_motif"/>
</dbReference>
<dbReference type="PROSITE" id="PS51375">
    <property type="entry name" value="PPR"/>
    <property type="match status" value="7"/>
</dbReference>
<feature type="repeat" description="PPR" evidence="3">
    <location>
        <begin position="613"/>
        <end position="647"/>
    </location>
</feature>
<dbReference type="Pfam" id="PF13041">
    <property type="entry name" value="PPR_2"/>
    <property type="match status" value="2"/>
</dbReference>
<sequence>MLQHLRLLRRSVRPLPLLQLLRFSHLASSSSSSFPPLHLLLSSPHPLSLPSLLRHHALVVTSGHCTNPFFSAKLISLYAASLRPDLAARVFFASLPANPLDTFLWNSLIKTHFSDSGFALSLQLFTKMLSWGARPNHFTIPMVVSACSELLELGTGSSIHCASIKFGLFSRDSAGVGSSFVYMYAKCGVLGDAFKVFDEMPVKDVVSWTALIVGYVRNGECEMGLVCFNQMHRLGADGGVRPNSRTVEGALQACGSLGALWEGRCLHVFLTKIGLEYHDSIKSSLLSVYSKCDSPEDAFLVFEELPEKDVVSWTAVVGVHARKGLILDCIKLFRSMQDSGVEPDGIFVSAMLTCFVNGKNSHAGKAFHGIALRRNIEVDTMVGNAFISFYNKFELLDIAEKVFNTVVERDSESWNLMVYGCGKMGFDVKCLNYFREMQILGLGLSCDINNLVSVISSCAQLGEQRLGQSAHCYVMKHSVNERLSVANALIGLYGKCGVLRLASIIFDHTNRDVVTWNSLIGAYANAGYSEDALSLFDQMLLEDVRPNSATLVGILSACSQLAALHRGRWIHSYIKEIGLDSDATVSSALVDMYAKCGQLELSRAVFDSMHERDVVSWNVMISGYGIHGYAKEALEVFAEMERGGVRPNGVTFLAILSACGHAGLVDEGKKLFNRMKEYSIRPTLKHYASMVDLLGRYGHLHEAEEIVLTMPIEPDGAIWGALLGACKMHNNVELGARIASRAFSSDPENDGYYVLMSNMFACVGKWEEVKMLRQMMKDYRVNKGAGWSSIEVGERTHLFTMGDRGHPESDEIYEMLEASNRQIEMSPLCEAQKTTK</sequence>
<feature type="repeat" description="PPR" evidence="3">
    <location>
        <begin position="204"/>
        <end position="238"/>
    </location>
</feature>
<evidence type="ECO:0000256" key="3">
    <source>
        <dbReference type="PROSITE-ProRule" id="PRU00708"/>
    </source>
</evidence>
<dbReference type="FunFam" id="1.25.40.10:FF:001216">
    <property type="entry name" value="Pentatricopeptide repeat-containing protein mitochondrial"/>
    <property type="match status" value="1"/>
</dbReference>
<dbReference type="FunFam" id="1.25.40.10:FF:000090">
    <property type="entry name" value="Pentatricopeptide repeat-containing protein, chloroplastic"/>
    <property type="match status" value="1"/>
</dbReference>
<dbReference type="Pfam" id="PF20431">
    <property type="entry name" value="E_motif"/>
    <property type="match status" value="1"/>
</dbReference>
<feature type="repeat" description="PPR" evidence="3">
    <location>
        <begin position="410"/>
        <end position="444"/>
    </location>
</feature>
<evidence type="ECO:0000313" key="5">
    <source>
        <dbReference type="RefSeq" id="XP_020090938.1"/>
    </source>
</evidence>
<dbReference type="AlphaFoldDB" id="A0A6P5FBV6"/>
<dbReference type="PANTHER" id="PTHR47926:SF397">
    <property type="entry name" value="(WILD MALAYSIAN BANANA) HYPOTHETICAL PROTEIN"/>
    <property type="match status" value="1"/>
</dbReference>
<dbReference type="GO" id="GO:0009451">
    <property type="term" value="P:RNA modification"/>
    <property type="evidence" value="ECO:0007669"/>
    <property type="project" value="InterPro"/>
</dbReference>
<dbReference type="InterPro" id="IPR002885">
    <property type="entry name" value="PPR_rpt"/>
</dbReference>
<reference evidence="5" key="2">
    <citation type="submission" date="2025-08" db="UniProtKB">
        <authorList>
            <consortium name="RefSeq"/>
        </authorList>
    </citation>
    <scope>IDENTIFICATION</scope>
    <source>
        <tissue evidence="5">Leaf</tissue>
    </source>
</reference>
<dbReference type="InterPro" id="IPR011990">
    <property type="entry name" value="TPR-like_helical_dom_sf"/>
</dbReference>
<dbReference type="InterPro" id="IPR046848">
    <property type="entry name" value="E_motif"/>
</dbReference>
<dbReference type="GO" id="GO:0003723">
    <property type="term" value="F:RNA binding"/>
    <property type="evidence" value="ECO:0007669"/>
    <property type="project" value="InterPro"/>
</dbReference>
<dbReference type="FunFam" id="1.25.40.10:FF:000344">
    <property type="entry name" value="Pentatricopeptide repeat-containing protein"/>
    <property type="match status" value="1"/>
</dbReference>
<dbReference type="Pfam" id="PF20430">
    <property type="entry name" value="Eplus_motif"/>
    <property type="match status" value="1"/>
</dbReference>
<feature type="repeat" description="PPR" evidence="3">
    <location>
        <begin position="512"/>
        <end position="546"/>
    </location>
</feature>
<dbReference type="GeneID" id="109711961"/>
<keyword evidence="4" id="KW-1185">Reference proteome</keyword>
<dbReference type="InterPro" id="IPR046960">
    <property type="entry name" value="PPR_At4g14850-like_plant"/>
</dbReference>
<dbReference type="Gramene" id="Aco002939.1.mrna1">
    <property type="protein sequence ID" value="Aco002939.1.mrna1.cds1"/>
    <property type="gene ID" value="Aco002939.1.path1"/>
</dbReference>
<dbReference type="OrthoDB" id="1882346at2759"/>
<dbReference type="FunFam" id="1.25.40.10:FF:000396">
    <property type="entry name" value="Pentatricopeptide repeat-containing protein At2g36730"/>
    <property type="match status" value="1"/>
</dbReference>
<gene>
    <name evidence="5" type="primary">LOC109711961</name>
</gene>
<proteinExistence type="predicted"/>
<name>A0A6P5FBV6_ANACO</name>
<dbReference type="Pfam" id="PF01535">
    <property type="entry name" value="PPR"/>
    <property type="match status" value="5"/>
</dbReference>
<evidence type="ECO:0000313" key="4">
    <source>
        <dbReference type="Proteomes" id="UP000515123"/>
    </source>
</evidence>
<organism evidence="4 5">
    <name type="scientific">Ananas comosus</name>
    <name type="common">Pineapple</name>
    <name type="synonym">Ananas ananas</name>
    <dbReference type="NCBI Taxonomy" id="4615"/>
    <lineage>
        <taxon>Eukaryota</taxon>
        <taxon>Viridiplantae</taxon>
        <taxon>Streptophyta</taxon>
        <taxon>Embryophyta</taxon>
        <taxon>Tracheophyta</taxon>
        <taxon>Spermatophyta</taxon>
        <taxon>Magnoliopsida</taxon>
        <taxon>Liliopsida</taxon>
        <taxon>Poales</taxon>
        <taxon>Bromeliaceae</taxon>
        <taxon>Bromelioideae</taxon>
        <taxon>Ananas</taxon>
    </lineage>
</organism>
<accession>A0A6P5FBV6</accession>
<feature type="repeat" description="PPR" evidence="3">
    <location>
        <begin position="101"/>
        <end position="135"/>
    </location>
</feature>
<dbReference type="NCBIfam" id="TIGR00756">
    <property type="entry name" value="PPR"/>
    <property type="match status" value="6"/>
</dbReference>